<protein>
    <submittedName>
        <fullName evidence="6">Winged helix-turn-helix transcriptional regulator</fullName>
    </submittedName>
</protein>
<keyword evidence="1" id="KW-0805">Transcription regulation</keyword>
<evidence type="ECO:0000313" key="6">
    <source>
        <dbReference type="EMBL" id="MBC8558965.1"/>
    </source>
</evidence>
<dbReference type="AlphaFoldDB" id="A0A926E3R6"/>
<evidence type="ECO:0000256" key="2">
    <source>
        <dbReference type="ARBA" id="ARBA00023125"/>
    </source>
</evidence>
<keyword evidence="4" id="KW-0105">Cadmium resistance</keyword>
<evidence type="ECO:0000256" key="4">
    <source>
        <dbReference type="ARBA" id="ARBA00043263"/>
    </source>
</evidence>
<dbReference type="GO" id="GO:0046686">
    <property type="term" value="P:response to cadmium ion"/>
    <property type="evidence" value="ECO:0007669"/>
    <property type="project" value="UniProtKB-KW"/>
</dbReference>
<dbReference type="EMBL" id="JACRSV010000001">
    <property type="protein sequence ID" value="MBC8558965.1"/>
    <property type="molecule type" value="Genomic_DNA"/>
</dbReference>
<dbReference type="InterPro" id="IPR051011">
    <property type="entry name" value="Metal_resp_trans_reg"/>
</dbReference>
<dbReference type="PRINTS" id="PR00778">
    <property type="entry name" value="HTHARSR"/>
</dbReference>
<evidence type="ECO:0000256" key="3">
    <source>
        <dbReference type="ARBA" id="ARBA00023163"/>
    </source>
</evidence>
<dbReference type="PANTHER" id="PTHR43132">
    <property type="entry name" value="ARSENICAL RESISTANCE OPERON REPRESSOR ARSR-RELATED"/>
    <property type="match status" value="1"/>
</dbReference>
<dbReference type="PROSITE" id="PS00846">
    <property type="entry name" value="HTH_ARSR_1"/>
    <property type="match status" value="1"/>
</dbReference>
<evidence type="ECO:0000313" key="7">
    <source>
        <dbReference type="Proteomes" id="UP000610760"/>
    </source>
</evidence>
<keyword evidence="7" id="KW-1185">Reference proteome</keyword>
<dbReference type="InterPro" id="IPR011991">
    <property type="entry name" value="ArsR-like_HTH"/>
</dbReference>
<dbReference type="CDD" id="cd00090">
    <property type="entry name" value="HTH_ARSR"/>
    <property type="match status" value="1"/>
</dbReference>
<keyword evidence="3" id="KW-0804">Transcription</keyword>
<dbReference type="Gene3D" id="1.10.10.10">
    <property type="entry name" value="Winged helix-like DNA-binding domain superfamily/Winged helix DNA-binding domain"/>
    <property type="match status" value="1"/>
</dbReference>
<sequence length="126" mass="14368">MGLEKSLEHACCLDGHHHYENIPDVTREIPDDDTIFEASEFFKALSDSSRLKIITSLLTHELCVQDISEQVNLSQSAVSHQLRVLRAARIVKYRKDGKMVYYSIDDEHIAEIIGTTIYHLSEQPAK</sequence>
<dbReference type="NCBIfam" id="NF033788">
    <property type="entry name" value="HTH_metalloreg"/>
    <property type="match status" value="1"/>
</dbReference>
<reference evidence="6" key="1">
    <citation type="submission" date="2020-08" db="EMBL/GenBank/DDBJ databases">
        <title>Genome public.</title>
        <authorList>
            <person name="Liu C."/>
            <person name="Sun Q."/>
        </authorList>
    </citation>
    <scope>NUCLEOTIDE SEQUENCE</scope>
    <source>
        <strain evidence="6">NSJ-33</strain>
    </source>
</reference>
<organism evidence="6 7">
    <name type="scientific">Fumia xinanensis</name>
    <dbReference type="NCBI Taxonomy" id="2763659"/>
    <lineage>
        <taxon>Bacteria</taxon>
        <taxon>Bacillati</taxon>
        <taxon>Bacillota</taxon>
        <taxon>Clostridia</taxon>
        <taxon>Eubacteriales</taxon>
        <taxon>Oscillospiraceae</taxon>
        <taxon>Fumia</taxon>
    </lineage>
</organism>
<dbReference type="PANTHER" id="PTHR43132:SF6">
    <property type="entry name" value="HTH-TYPE TRANSCRIPTIONAL REPRESSOR CZRA"/>
    <property type="match status" value="1"/>
</dbReference>
<dbReference type="SUPFAM" id="SSF46785">
    <property type="entry name" value="Winged helix' DNA-binding domain"/>
    <property type="match status" value="1"/>
</dbReference>
<proteinExistence type="predicted"/>
<comment type="caution">
    <text evidence="6">The sequence shown here is derived from an EMBL/GenBank/DDBJ whole genome shotgun (WGS) entry which is preliminary data.</text>
</comment>
<dbReference type="InterPro" id="IPR018334">
    <property type="entry name" value="ArsR_HTH"/>
</dbReference>
<dbReference type="InterPro" id="IPR001845">
    <property type="entry name" value="HTH_ArsR_DNA-bd_dom"/>
</dbReference>
<dbReference type="Proteomes" id="UP000610760">
    <property type="component" value="Unassembled WGS sequence"/>
</dbReference>
<evidence type="ECO:0000256" key="1">
    <source>
        <dbReference type="ARBA" id="ARBA00023015"/>
    </source>
</evidence>
<dbReference type="GO" id="GO:0003700">
    <property type="term" value="F:DNA-binding transcription factor activity"/>
    <property type="evidence" value="ECO:0007669"/>
    <property type="project" value="InterPro"/>
</dbReference>
<dbReference type="RefSeq" id="WP_249293859.1">
    <property type="nucleotide sequence ID" value="NZ_JACRSV010000001.1"/>
</dbReference>
<dbReference type="Pfam" id="PF01022">
    <property type="entry name" value="HTH_5"/>
    <property type="match status" value="1"/>
</dbReference>
<dbReference type="GO" id="GO:0003677">
    <property type="term" value="F:DNA binding"/>
    <property type="evidence" value="ECO:0007669"/>
    <property type="project" value="UniProtKB-KW"/>
</dbReference>
<feature type="domain" description="HTH arsR-type" evidence="5">
    <location>
        <begin position="30"/>
        <end position="124"/>
    </location>
</feature>
<dbReference type="SMART" id="SM00418">
    <property type="entry name" value="HTH_ARSR"/>
    <property type="match status" value="1"/>
</dbReference>
<accession>A0A926E3R6</accession>
<dbReference type="PROSITE" id="PS50987">
    <property type="entry name" value="HTH_ARSR_2"/>
    <property type="match status" value="1"/>
</dbReference>
<name>A0A926E3R6_9FIRM</name>
<dbReference type="InterPro" id="IPR036390">
    <property type="entry name" value="WH_DNA-bd_sf"/>
</dbReference>
<evidence type="ECO:0000259" key="5">
    <source>
        <dbReference type="PROSITE" id="PS50987"/>
    </source>
</evidence>
<keyword evidence="2" id="KW-0238">DNA-binding</keyword>
<dbReference type="InterPro" id="IPR036388">
    <property type="entry name" value="WH-like_DNA-bd_sf"/>
</dbReference>
<gene>
    <name evidence="6" type="ORF">H8710_02660</name>
</gene>